<comment type="caution">
    <text evidence="3">The sequence shown here is derived from an EMBL/GenBank/DDBJ whole genome shotgun (WGS) entry which is preliminary data.</text>
</comment>
<feature type="domain" description="N-acetyltransferase" evidence="2">
    <location>
        <begin position="22"/>
        <end position="167"/>
    </location>
</feature>
<dbReference type="AlphaFoldDB" id="A0A3E0WBL6"/>
<reference evidence="3 4" key="1">
    <citation type="submission" date="2017-04" db="EMBL/GenBank/DDBJ databases">
        <title>Comparative genome analysis of Subtercola boreus.</title>
        <authorList>
            <person name="Cho Y.-J."/>
            <person name="Cho A."/>
            <person name="Kim O.-S."/>
            <person name="Lee J.-I."/>
        </authorList>
    </citation>
    <scope>NUCLEOTIDE SEQUENCE [LARGE SCALE GENOMIC DNA]</scope>
    <source>
        <strain evidence="3 4">P28004</strain>
    </source>
</reference>
<evidence type="ECO:0000313" key="3">
    <source>
        <dbReference type="EMBL" id="RFA27151.1"/>
    </source>
</evidence>
<accession>A0A3E0WBL6</accession>
<proteinExistence type="predicted"/>
<feature type="region of interest" description="Disordered" evidence="1">
    <location>
        <begin position="142"/>
        <end position="169"/>
    </location>
</feature>
<dbReference type="EMBL" id="NBXE01000020">
    <property type="protein sequence ID" value="RFA27151.1"/>
    <property type="molecule type" value="Genomic_DNA"/>
</dbReference>
<dbReference type="SUPFAM" id="SSF55729">
    <property type="entry name" value="Acyl-CoA N-acyltransferases (Nat)"/>
    <property type="match status" value="1"/>
</dbReference>
<dbReference type="CDD" id="cd04301">
    <property type="entry name" value="NAT_SF"/>
    <property type="match status" value="1"/>
</dbReference>
<organism evidence="3 4">
    <name type="scientific">Subtercola boreus</name>
    <dbReference type="NCBI Taxonomy" id="120213"/>
    <lineage>
        <taxon>Bacteria</taxon>
        <taxon>Bacillati</taxon>
        <taxon>Actinomycetota</taxon>
        <taxon>Actinomycetes</taxon>
        <taxon>Micrococcales</taxon>
        <taxon>Microbacteriaceae</taxon>
        <taxon>Subtercola</taxon>
    </lineage>
</organism>
<feature type="region of interest" description="Disordered" evidence="1">
    <location>
        <begin position="250"/>
        <end position="269"/>
    </location>
</feature>
<evidence type="ECO:0000313" key="4">
    <source>
        <dbReference type="Proteomes" id="UP000257080"/>
    </source>
</evidence>
<evidence type="ECO:0000256" key="1">
    <source>
        <dbReference type="SAM" id="MobiDB-lite"/>
    </source>
</evidence>
<dbReference type="GO" id="GO:0016747">
    <property type="term" value="F:acyltransferase activity, transferring groups other than amino-acyl groups"/>
    <property type="evidence" value="ECO:0007669"/>
    <property type="project" value="InterPro"/>
</dbReference>
<feature type="compositionally biased region" description="Polar residues" evidence="1">
    <location>
        <begin position="260"/>
        <end position="269"/>
    </location>
</feature>
<protein>
    <recommendedName>
        <fullName evidence="2">N-acetyltransferase domain-containing protein</fullName>
    </recommendedName>
</protein>
<evidence type="ECO:0000259" key="2">
    <source>
        <dbReference type="PROSITE" id="PS51186"/>
    </source>
</evidence>
<sequence length="269" mass="28292">MRAAPSPPAHCRITALCTHATSKTPTATGGRSCGWTRRWPRAARPRSDALLRDYFASAVPEHRCLVDDAAGTVHAVAYFQPKPAGDRLWDLTMIAVDPTLKRGGLGKALMAVVEEELRESGQRLLVVETSPTGSFEAPVTISAAWREPREGRRPGRNGSTSPPKKHDRADAFSREALVACGDLGDTASASPKARCRTKWVVRFEPGGIVLRTEKIGCAGDCVGGGGTPGVCMEGCACASDVQCGGVAVGGANGPPEGAPRTNSQALKHR</sequence>
<dbReference type="InterPro" id="IPR016181">
    <property type="entry name" value="Acyl_CoA_acyltransferase"/>
</dbReference>
<dbReference type="InterPro" id="IPR000182">
    <property type="entry name" value="GNAT_dom"/>
</dbReference>
<dbReference type="PROSITE" id="PS51186">
    <property type="entry name" value="GNAT"/>
    <property type="match status" value="1"/>
</dbReference>
<dbReference type="Pfam" id="PF00583">
    <property type="entry name" value="Acetyltransf_1"/>
    <property type="match status" value="1"/>
</dbReference>
<name>A0A3E0WBL6_9MICO</name>
<gene>
    <name evidence="3" type="ORF">B7R25_08835</name>
</gene>
<dbReference type="Proteomes" id="UP000257080">
    <property type="component" value="Unassembled WGS sequence"/>
</dbReference>
<dbReference type="Gene3D" id="3.40.630.30">
    <property type="match status" value="1"/>
</dbReference>